<reference evidence="7" key="1">
    <citation type="submission" date="2024-06" db="EMBL/GenBank/DDBJ databases">
        <title>Complete Genome Sequence of mouse commensal type strain Neisseria musculi.</title>
        <authorList>
            <person name="Thapa E."/>
            <person name="Aluvathingal J."/>
            <person name="Nadendla S."/>
            <person name="Mehta A."/>
            <person name="Tettelin H."/>
            <person name="Weyand N.J."/>
        </authorList>
    </citation>
    <scope>NUCLEOTIDE SEQUENCE</scope>
    <source>
        <strain evidence="7">NW831</strain>
    </source>
</reference>
<keyword evidence="1 5" id="KW-0732">Signal</keyword>
<keyword evidence="8" id="KW-1185">Reference proteome</keyword>
<dbReference type="RefSeq" id="WP_135034449.1">
    <property type="nucleotide sequence ID" value="NZ_CP060414.2"/>
</dbReference>
<feature type="signal peptide" evidence="5">
    <location>
        <begin position="1"/>
        <end position="19"/>
    </location>
</feature>
<feature type="chain" id="PRO_5028995659" evidence="5">
    <location>
        <begin position="20"/>
        <end position="119"/>
    </location>
</feature>
<evidence type="ECO:0000256" key="4">
    <source>
        <dbReference type="ARBA" id="ARBA00023288"/>
    </source>
</evidence>
<dbReference type="KEGG" id="nmus:H7A79_1852"/>
<evidence type="ECO:0000313" key="8">
    <source>
        <dbReference type="Proteomes" id="UP000516412"/>
    </source>
</evidence>
<dbReference type="Proteomes" id="UP000516412">
    <property type="component" value="Chromosome"/>
</dbReference>
<evidence type="ECO:0000256" key="2">
    <source>
        <dbReference type="ARBA" id="ARBA00023136"/>
    </source>
</evidence>
<evidence type="ECO:0000313" key="7">
    <source>
        <dbReference type="EMBL" id="QNT59482.1"/>
    </source>
</evidence>
<keyword evidence="4" id="KW-0449">Lipoprotein</keyword>
<organism evidence="7 8">
    <name type="scientific">Neisseria musculi</name>
    <dbReference type="NCBI Taxonomy" id="1815583"/>
    <lineage>
        <taxon>Bacteria</taxon>
        <taxon>Pseudomonadati</taxon>
        <taxon>Pseudomonadota</taxon>
        <taxon>Betaproteobacteria</taxon>
        <taxon>Neisseriales</taxon>
        <taxon>Neisseriaceae</taxon>
        <taxon>Neisseria</taxon>
    </lineage>
</organism>
<feature type="domain" description="C-type lysozyme inhibitor" evidence="6">
    <location>
        <begin position="40"/>
        <end position="106"/>
    </location>
</feature>
<dbReference type="AlphaFoldDB" id="A0A7H1MCW7"/>
<evidence type="ECO:0000256" key="3">
    <source>
        <dbReference type="ARBA" id="ARBA00023139"/>
    </source>
</evidence>
<gene>
    <name evidence="7" type="ORF">H7A79_1852</name>
</gene>
<dbReference type="SUPFAM" id="SSF141488">
    <property type="entry name" value="YdhA-like"/>
    <property type="match status" value="1"/>
</dbReference>
<dbReference type="InterPro" id="IPR018660">
    <property type="entry name" value="MliC"/>
</dbReference>
<accession>A0A7H1MCW7</accession>
<name>A0A7H1MCW7_9NEIS</name>
<dbReference type="PROSITE" id="PS51257">
    <property type="entry name" value="PROKAR_LIPOPROTEIN"/>
    <property type="match status" value="1"/>
</dbReference>
<keyword evidence="3" id="KW-0564">Palmitate</keyword>
<keyword evidence="2" id="KW-0472">Membrane</keyword>
<proteinExistence type="predicted"/>
<dbReference type="EMBL" id="CP060414">
    <property type="protein sequence ID" value="QNT59482.1"/>
    <property type="molecule type" value="Genomic_DNA"/>
</dbReference>
<sequence length="119" mass="12861">MKTRFCLLASTALMLAACAAPNTPEPMENNRSNHAQSMRYSCENGLSVSVRQLGTERIALQLNDKTTVMDHAVSGSGVRYVSKSGLFGSGAQWHEKNGTAIFNFTDPYGNKVETVCNAS</sequence>
<dbReference type="Pfam" id="PF09864">
    <property type="entry name" value="MliC"/>
    <property type="match status" value="1"/>
</dbReference>
<protein>
    <submittedName>
        <fullName evidence="7">Membrane-bound lysozyme-inhibitor of c-type lysozyme family protein</fullName>
    </submittedName>
</protein>
<evidence type="ECO:0000256" key="1">
    <source>
        <dbReference type="ARBA" id="ARBA00022729"/>
    </source>
</evidence>
<dbReference type="Gene3D" id="2.40.128.200">
    <property type="match status" value="1"/>
</dbReference>
<evidence type="ECO:0000256" key="5">
    <source>
        <dbReference type="SAM" id="SignalP"/>
    </source>
</evidence>
<evidence type="ECO:0000259" key="6">
    <source>
        <dbReference type="Pfam" id="PF09864"/>
    </source>
</evidence>
<dbReference type="InterPro" id="IPR036328">
    <property type="entry name" value="MliC_sf"/>
</dbReference>